<evidence type="ECO:0000313" key="2">
    <source>
        <dbReference type="Proteomes" id="UP000050277"/>
    </source>
</evidence>
<name>A0A0P6YDC0_9CHLR</name>
<dbReference type="InterPro" id="IPR029068">
    <property type="entry name" value="Glyas_Bleomycin-R_OHBP_Dase"/>
</dbReference>
<protein>
    <recommendedName>
        <fullName evidence="3">VOC domain-containing protein</fullName>
    </recommendedName>
</protein>
<dbReference type="EMBL" id="LGKP01000005">
    <property type="protein sequence ID" value="KPL91451.1"/>
    <property type="molecule type" value="Genomic_DNA"/>
</dbReference>
<comment type="caution">
    <text evidence="1">The sequence shown here is derived from an EMBL/GenBank/DDBJ whole genome shotgun (WGS) entry which is preliminary data.</text>
</comment>
<dbReference type="RefSeq" id="WP_054532749.1">
    <property type="nucleotide sequence ID" value="NZ_LGKP01000005.1"/>
</dbReference>
<sequence length="123" mass="13118">MHNAITWFEIPATDFSRAVGFYSTILVQDIREDEFMGIPHGFFATDQRGVGGAIVAPHDATPASGGTLIYLNAGQELEQIVARIAPAGGTVVLDKTPIGPQGWMAIFIDTEGNRIGLHQPAAN</sequence>
<organism evidence="1 2">
    <name type="scientific">Herpetosiphon geysericola</name>
    <dbReference type="NCBI Taxonomy" id="70996"/>
    <lineage>
        <taxon>Bacteria</taxon>
        <taxon>Bacillati</taxon>
        <taxon>Chloroflexota</taxon>
        <taxon>Chloroflexia</taxon>
        <taxon>Herpetosiphonales</taxon>
        <taxon>Herpetosiphonaceae</taxon>
        <taxon>Herpetosiphon</taxon>
    </lineage>
</organism>
<keyword evidence="2" id="KW-1185">Reference proteome</keyword>
<dbReference type="OrthoDB" id="9804235at2"/>
<dbReference type="PANTHER" id="PTHR33993:SF2">
    <property type="entry name" value="VOC DOMAIN-CONTAINING PROTEIN"/>
    <property type="match status" value="1"/>
</dbReference>
<gene>
    <name evidence="1" type="ORF">SE18_02015</name>
</gene>
<dbReference type="PANTHER" id="PTHR33993">
    <property type="entry name" value="GLYOXALASE-RELATED"/>
    <property type="match status" value="1"/>
</dbReference>
<accession>A0A0P6YDC0</accession>
<dbReference type="SUPFAM" id="SSF54593">
    <property type="entry name" value="Glyoxalase/Bleomycin resistance protein/Dihydroxybiphenyl dioxygenase"/>
    <property type="match status" value="1"/>
</dbReference>
<proteinExistence type="predicted"/>
<dbReference type="InterPro" id="IPR052164">
    <property type="entry name" value="Anthracycline_SecMetBiosynth"/>
</dbReference>
<evidence type="ECO:0000313" key="1">
    <source>
        <dbReference type="EMBL" id="KPL91451.1"/>
    </source>
</evidence>
<dbReference type="Proteomes" id="UP000050277">
    <property type="component" value="Unassembled WGS sequence"/>
</dbReference>
<dbReference type="AlphaFoldDB" id="A0A0P6YDC0"/>
<evidence type="ECO:0008006" key="3">
    <source>
        <dbReference type="Google" id="ProtNLM"/>
    </source>
</evidence>
<dbReference type="CDD" id="cd07247">
    <property type="entry name" value="SgaA_N_like"/>
    <property type="match status" value="1"/>
</dbReference>
<dbReference type="STRING" id="70996.SE18_02015"/>
<dbReference type="PATRIC" id="fig|70996.4.peg.1285"/>
<reference evidence="1 2" key="1">
    <citation type="submission" date="2015-07" db="EMBL/GenBank/DDBJ databases">
        <title>Whole genome sequence of Herpetosiphon geysericola DSM 7119.</title>
        <authorList>
            <person name="Hemp J."/>
            <person name="Ward L.M."/>
            <person name="Pace L.A."/>
            <person name="Fischer W.W."/>
        </authorList>
    </citation>
    <scope>NUCLEOTIDE SEQUENCE [LARGE SCALE GENOMIC DNA]</scope>
    <source>
        <strain evidence="1 2">DSM 7119</strain>
    </source>
</reference>
<dbReference type="Gene3D" id="3.10.180.10">
    <property type="entry name" value="2,3-Dihydroxybiphenyl 1,2-Dioxygenase, domain 1"/>
    <property type="match status" value="1"/>
</dbReference>